<dbReference type="AlphaFoldDB" id="A0A0G0Y927"/>
<dbReference type="Pfam" id="PF08538">
    <property type="entry name" value="DUF1749"/>
    <property type="match status" value="1"/>
</dbReference>
<dbReference type="Proteomes" id="UP000034160">
    <property type="component" value="Unassembled WGS sequence"/>
</dbReference>
<evidence type="ECO:0000313" key="1">
    <source>
        <dbReference type="EMBL" id="KKS33215.1"/>
    </source>
</evidence>
<gene>
    <name evidence="1" type="ORF">UU93_C0001G0046</name>
</gene>
<dbReference type="InterPro" id="IPR029058">
    <property type="entry name" value="AB_hydrolase_fold"/>
</dbReference>
<comment type="caution">
    <text evidence="1">The sequence shown here is derived from an EMBL/GenBank/DDBJ whole genome shotgun (WGS) entry which is preliminary data.</text>
</comment>
<name>A0A0G0Y927_9BACT</name>
<dbReference type="PANTHER" id="PTHR42886:SF29">
    <property type="entry name" value="PUMMELIG, ISOFORM A"/>
    <property type="match status" value="1"/>
</dbReference>
<dbReference type="EMBL" id="LCCN01000001">
    <property type="protein sequence ID" value="KKS33215.1"/>
    <property type="molecule type" value="Genomic_DNA"/>
</dbReference>
<protein>
    <recommendedName>
        <fullName evidence="3">Serine aminopeptidase S33 domain-containing protein</fullName>
    </recommendedName>
</protein>
<evidence type="ECO:0000313" key="2">
    <source>
        <dbReference type="Proteomes" id="UP000034160"/>
    </source>
</evidence>
<reference evidence="1 2" key="1">
    <citation type="journal article" date="2015" name="Nature">
        <title>rRNA introns, odd ribosomes, and small enigmatic genomes across a large radiation of phyla.</title>
        <authorList>
            <person name="Brown C.T."/>
            <person name="Hug L.A."/>
            <person name="Thomas B.C."/>
            <person name="Sharon I."/>
            <person name="Castelle C.J."/>
            <person name="Singh A."/>
            <person name="Wilkins M.J."/>
            <person name="Williams K.H."/>
            <person name="Banfield J.F."/>
        </authorList>
    </citation>
    <scope>NUCLEOTIDE SEQUENCE [LARGE SCALE GENOMIC DNA]</scope>
</reference>
<organism evidence="1 2">
    <name type="scientific">Candidatus Amesbacteria bacterium GW2011_GWA2_42_12</name>
    <dbReference type="NCBI Taxonomy" id="1618356"/>
    <lineage>
        <taxon>Bacteria</taxon>
        <taxon>Candidatus Amesiibacteriota</taxon>
    </lineage>
</organism>
<sequence>MELIYTTTEDKLILPGAHYSSDKKDLCVVFVHGMSGNILENIHANVLGQTLIINNIGFLYGHNRGHSHINDIAIAGTTTSRRIGATYERFEESIFDIDAWTKSATDLGYSKVILAGHSLGGPKVIHYISKKSPFSVTGVILASPADMVALFEKDEPSHSEILETANKNISQGKPLEIIPYKIWDWYYLSSQTMVDLFTRGGPADILPEISSITQPILALYGENDDSFIKSVQEDLDDLKNMATNCKSFTTKIIPGANHTYDGKEAEFSEVILNWIKFFLK</sequence>
<evidence type="ECO:0008006" key="3">
    <source>
        <dbReference type="Google" id="ProtNLM"/>
    </source>
</evidence>
<accession>A0A0G0Y927</accession>
<dbReference type="Gene3D" id="3.40.50.1820">
    <property type="entry name" value="alpha/beta hydrolase"/>
    <property type="match status" value="1"/>
</dbReference>
<dbReference type="STRING" id="1618356.UU93_C0001G0046"/>
<dbReference type="InterPro" id="IPR013744">
    <property type="entry name" value="SidJ"/>
</dbReference>
<proteinExistence type="predicted"/>
<dbReference type="SUPFAM" id="SSF53474">
    <property type="entry name" value="alpha/beta-Hydrolases"/>
    <property type="match status" value="1"/>
</dbReference>
<dbReference type="PANTHER" id="PTHR42886">
    <property type="entry name" value="RE40534P-RELATED"/>
    <property type="match status" value="1"/>
</dbReference>